<feature type="transmembrane region" description="Helical" evidence="6">
    <location>
        <begin position="152"/>
        <end position="173"/>
    </location>
</feature>
<feature type="transmembrane region" description="Helical" evidence="6">
    <location>
        <begin position="203"/>
        <end position="223"/>
    </location>
</feature>
<feature type="transmembrane region" description="Helical" evidence="6">
    <location>
        <begin position="61"/>
        <end position="79"/>
    </location>
</feature>
<dbReference type="InterPro" id="IPR035681">
    <property type="entry name" value="ComA-like_MBL"/>
</dbReference>
<evidence type="ECO:0000256" key="4">
    <source>
        <dbReference type="ARBA" id="ARBA00022989"/>
    </source>
</evidence>
<comment type="caution">
    <text evidence="8">The sequence shown here is derived from an EMBL/GenBank/DDBJ whole genome shotgun (WGS) entry which is preliminary data.</text>
</comment>
<evidence type="ECO:0000256" key="5">
    <source>
        <dbReference type="ARBA" id="ARBA00023136"/>
    </source>
</evidence>
<dbReference type="NCBIfam" id="TIGR00361">
    <property type="entry name" value="ComEC_Rec2"/>
    <property type="match status" value="1"/>
</dbReference>
<keyword evidence="9" id="KW-1185">Reference proteome</keyword>
<reference evidence="8 9" key="1">
    <citation type="submission" date="2019-07" db="EMBL/GenBank/DDBJ databases">
        <title>Tepidimonas taiwanensis I1-1 draft genome.</title>
        <authorList>
            <person name="Da Costa M.S."/>
            <person name="Froufe H.J.C."/>
            <person name="Egas C."/>
            <person name="Albuquerque L."/>
        </authorList>
    </citation>
    <scope>NUCLEOTIDE SEQUENCE [LARGE SCALE GENOMIC DNA]</scope>
    <source>
        <strain evidence="8 9">I1-1</strain>
    </source>
</reference>
<protein>
    <submittedName>
        <fullName evidence="8">ComE operon protein 3</fullName>
    </submittedName>
</protein>
<dbReference type="GO" id="GO:0005886">
    <property type="term" value="C:plasma membrane"/>
    <property type="evidence" value="ECO:0007669"/>
    <property type="project" value="UniProtKB-SubCell"/>
</dbReference>
<dbReference type="SMART" id="SM00849">
    <property type="entry name" value="Lactamase_B"/>
    <property type="match status" value="1"/>
</dbReference>
<dbReference type="InterPro" id="IPR004477">
    <property type="entry name" value="ComEC_N"/>
</dbReference>
<dbReference type="InterPro" id="IPR052159">
    <property type="entry name" value="Competence_DNA_uptake"/>
</dbReference>
<keyword evidence="5 6" id="KW-0472">Membrane</keyword>
<dbReference type="CDD" id="cd07731">
    <property type="entry name" value="ComA-like_MBL-fold"/>
    <property type="match status" value="1"/>
</dbReference>
<organism evidence="8 9">
    <name type="scientific">Tepidimonas taiwanensis</name>
    <dbReference type="NCBI Taxonomy" id="307486"/>
    <lineage>
        <taxon>Bacteria</taxon>
        <taxon>Pseudomonadati</taxon>
        <taxon>Pseudomonadota</taxon>
        <taxon>Betaproteobacteria</taxon>
        <taxon>Burkholderiales</taxon>
        <taxon>Tepidimonas</taxon>
    </lineage>
</organism>
<evidence type="ECO:0000256" key="3">
    <source>
        <dbReference type="ARBA" id="ARBA00022692"/>
    </source>
</evidence>
<dbReference type="InterPro" id="IPR001279">
    <property type="entry name" value="Metallo-B-lactamas"/>
</dbReference>
<dbReference type="SUPFAM" id="SSF56281">
    <property type="entry name" value="Metallo-hydrolase/oxidoreductase"/>
    <property type="match status" value="1"/>
</dbReference>
<evidence type="ECO:0000256" key="2">
    <source>
        <dbReference type="ARBA" id="ARBA00022475"/>
    </source>
</evidence>
<keyword evidence="4 6" id="KW-1133">Transmembrane helix</keyword>
<evidence type="ECO:0000313" key="8">
    <source>
        <dbReference type="EMBL" id="TSE28651.1"/>
    </source>
</evidence>
<dbReference type="EMBL" id="VJOM01000050">
    <property type="protein sequence ID" value="TSE28651.1"/>
    <property type="molecule type" value="Genomic_DNA"/>
</dbReference>
<keyword evidence="2" id="KW-1003">Cell membrane</keyword>
<dbReference type="Pfam" id="PF03772">
    <property type="entry name" value="Competence"/>
    <property type="match status" value="1"/>
</dbReference>
<feature type="transmembrane region" description="Helical" evidence="6">
    <location>
        <begin position="85"/>
        <end position="103"/>
    </location>
</feature>
<keyword evidence="3 6" id="KW-0812">Transmembrane</keyword>
<evidence type="ECO:0000256" key="1">
    <source>
        <dbReference type="ARBA" id="ARBA00004651"/>
    </source>
</evidence>
<sequence>MGRRWPRLLLACPVPVAAGVGGVALAAAYALFAGWGVPAQRTVTMLAVVVGLALTGRRWPWPVTWGLAMAAALLVDPWAWWQPGFWLSFVAVAVLFAQGDGGLPGAGWTGRLRNALREGWRAQLVVTVALAPLTLVFFGQVSVVGLVANAVAIPWVTWALTPVALLGVLWAPLWDVAAGLARGLLTMLHAMAAWPLAVWERPALPVALAVLAAVGAAVLVWPLPWRWRAWGAILLWPAWTFQPPAPAPGTFEVLLPDVGQGSAAIVRTARHTLVFDAGPPLGRGDAAERVLLPWLRALGAQPDAIVISHDDSDHAAGMATLAAAYPHTAWWASFDPGDRVVAPVRTCVAGETWEWDGVRFAFLHPPTADWAPRGRGGDNARSCVLRIGDGPASALLTGDIRAEEEALLIAAGAAQPVGLLVAAHHGSGTSTSAAWLDALQPRAVAIQAGWRNRYGHPHPQVLRRLDQRGIAWVNTATCGATTWHSAQPRKLRCERRERRRYVDTGAPLPAGAAAGVAAGRVAAGDGELW</sequence>
<dbReference type="GO" id="GO:0030420">
    <property type="term" value="P:establishment of competence for transformation"/>
    <property type="evidence" value="ECO:0007669"/>
    <property type="project" value="InterPro"/>
</dbReference>
<feature type="transmembrane region" description="Helical" evidence="6">
    <location>
        <begin position="180"/>
        <end position="197"/>
    </location>
</feature>
<proteinExistence type="predicted"/>
<evidence type="ECO:0000259" key="7">
    <source>
        <dbReference type="SMART" id="SM00849"/>
    </source>
</evidence>
<feature type="domain" description="Metallo-beta-lactamase" evidence="7">
    <location>
        <begin position="260"/>
        <end position="450"/>
    </location>
</feature>
<dbReference type="InterPro" id="IPR004797">
    <property type="entry name" value="Competence_ComEC/Rec2"/>
</dbReference>
<dbReference type="STRING" id="307486.GCA_000807215_00946"/>
<comment type="subcellular location">
    <subcellularLocation>
        <location evidence="1">Cell membrane</location>
        <topology evidence="1">Multi-pass membrane protein</topology>
    </subcellularLocation>
</comment>
<evidence type="ECO:0000256" key="6">
    <source>
        <dbReference type="SAM" id="Phobius"/>
    </source>
</evidence>
<dbReference type="Gene3D" id="3.60.15.10">
    <property type="entry name" value="Ribonuclease Z/Hydroxyacylglutathione hydrolase-like"/>
    <property type="match status" value="1"/>
</dbReference>
<accession>A0A554WYK6</accession>
<dbReference type="NCBIfam" id="TIGR00360">
    <property type="entry name" value="ComEC_N-term"/>
    <property type="match status" value="1"/>
</dbReference>
<dbReference type="OrthoDB" id="9761531at2"/>
<dbReference type="AlphaFoldDB" id="A0A554WYK6"/>
<gene>
    <name evidence="8" type="primary">comEC</name>
    <name evidence="8" type="ORF">Ttaiw_02543</name>
</gene>
<evidence type="ECO:0000313" key="9">
    <source>
        <dbReference type="Proteomes" id="UP000317763"/>
    </source>
</evidence>
<dbReference type="PANTHER" id="PTHR30619:SF1">
    <property type="entry name" value="RECOMBINATION PROTEIN 2"/>
    <property type="match status" value="1"/>
</dbReference>
<dbReference type="Proteomes" id="UP000317763">
    <property type="component" value="Unassembled WGS sequence"/>
</dbReference>
<dbReference type="PANTHER" id="PTHR30619">
    <property type="entry name" value="DNA INTERNALIZATION/COMPETENCE PROTEIN COMEC/REC2"/>
    <property type="match status" value="1"/>
</dbReference>
<dbReference type="Pfam" id="PF00753">
    <property type="entry name" value="Lactamase_B"/>
    <property type="match status" value="1"/>
</dbReference>
<feature type="transmembrane region" description="Helical" evidence="6">
    <location>
        <begin position="124"/>
        <end position="146"/>
    </location>
</feature>
<name>A0A554WYK6_9BURK</name>
<dbReference type="InterPro" id="IPR036866">
    <property type="entry name" value="RibonucZ/Hydroxyglut_hydro"/>
</dbReference>